<dbReference type="Gene3D" id="3.40.30.10">
    <property type="entry name" value="Glutaredoxin"/>
    <property type="match status" value="1"/>
</dbReference>
<dbReference type="GO" id="GO:0016491">
    <property type="term" value="F:oxidoreductase activity"/>
    <property type="evidence" value="ECO:0007669"/>
    <property type="project" value="UniProtKB-KW"/>
</dbReference>
<keyword evidence="6" id="KW-1133">Transmembrane helix</keyword>
<dbReference type="AlphaFoldDB" id="A0A562ILC8"/>
<dbReference type="SUPFAM" id="SSF52833">
    <property type="entry name" value="Thioredoxin-like"/>
    <property type="match status" value="1"/>
</dbReference>
<name>A0A562ILC8_9ACTN</name>
<keyword evidence="6" id="KW-0472">Membrane</keyword>
<dbReference type="EMBL" id="VLKF01000001">
    <property type="protein sequence ID" value="TWH71817.1"/>
    <property type="molecule type" value="Genomic_DNA"/>
</dbReference>
<dbReference type="InterPro" id="IPR012336">
    <property type="entry name" value="Thioredoxin-like_fold"/>
</dbReference>
<evidence type="ECO:0000256" key="3">
    <source>
        <dbReference type="ARBA" id="ARBA00023002"/>
    </source>
</evidence>
<keyword evidence="2" id="KW-0732">Signal</keyword>
<keyword evidence="5" id="KW-0676">Redox-active center</keyword>
<dbReference type="OrthoDB" id="4135024at2"/>
<proteinExistence type="inferred from homology"/>
<feature type="domain" description="Thioredoxin-like fold" evidence="7">
    <location>
        <begin position="81"/>
        <end position="250"/>
    </location>
</feature>
<evidence type="ECO:0000256" key="2">
    <source>
        <dbReference type="ARBA" id="ARBA00022729"/>
    </source>
</evidence>
<evidence type="ECO:0000313" key="9">
    <source>
        <dbReference type="Proteomes" id="UP000321490"/>
    </source>
</evidence>
<evidence type="ECO:0000259" key="7">
    <source>
        <dbReference type="Pfam" id="PF13462"/>
    </source>
</evidence>
<keyword evidence="6" id="KW-0812">Transmembrane</keyword>
<dbReference type="InterPro" id="IPR036249">
    <property type="entry name" value="Thioredoxin-like_sf"/>
</dbReference>
<protein>
    <submittedName>
        <fullName evidence="8">Protein-disulfide isomerase</fullName>
    </submittedName>
</protein>
<keyword evidence="8" id="KW-0413">Isomerase</keyword>
<dbReference type="PANTHER" id="PTHR13887:SF14">
    <property type="entry name" value="DISULFIDE BOND FORMATION PROTEIN D"/>
    <property type="match status" value="1"/>
</dbReference>
<accession>A0A562ILC8</accession>
<gene>
    <name evidence="8" type="ORF">JD78_00316</name>
</gene>
<comment type="caution">
    <text evidence="8">The sequence shown here is derived from an EMBL/GenBank/DDBJ whole genome shotgun (WGS) entry which is preliminary data.</text>
</comment>
<evidence type="ECO:0000256" key="4">
    <source>
        <dbReference type="ARBA" id="ARBA00023157"/>
    </source>
</evidence>
<dbReference type="RefSeq" id="WP_153356816.1">
    <property type="nucleotide sequence ID" value="NZ_ML762479.1"/>
</dbReference>
<feature type="transmembrane region" description="Helical" evidence="6">
    <location>
        <begin position="35"/>
        <end position="55"/>
    </location>
</feature>
<keyword evidence="3" id="KW-0560">Oxidoreductase</keyword>
<dbReference type="GO" id="GO:0016853">
    <property type="term" value="F:isomerase activity"/>
    <property type="evidence" value="ECO:0007669"/>
    <property type="project" value="UniProtKB-KW"/>
</dbReference>
<evidence type="ECO:0000313" key="8">
    <source>
        <dbReference type="EMBL" id="TWH71817.1"/>
    </source>
</evidence>
<reference evidence="8 9" key="1">
    <citation type="submission" date="2019-07" db="EMBL/GenBank/DDBJ databases">
        <title>R&amp;d 2014.</title>
        <authorList>
            <person name="Klenk H.-P."/>
        </authorList>
    </citation>
    <scope>NUCLEOTIDE SEQUENCE [LARGE SCALE GENOMIC DNA]</scope>
    <source>
        <strain evidence="8 9">DSM 45764</strain>
    </source>
</reference>
<evidence type="ECO:0000256" key="1">
    <source>
        <dbReference type="ARBA" id="ARBA00005791"/>
    </source>
</evidence>
<dbReference type="PANTHER" id="PTHR13887">
    <property type="entry name" value="GLUTATHIONE S-TRANSFERASE KAPPA"/>
    <property type="match status" value="1"/>
</dbReference>
<comment type="similarity">
    <text evidence="1">Belongs to the thioredoxin family. DsbA subfamily.</text>
</comment>
<keyword evidence="4" id="KW-1015">Disulfide bond</keyword>
<sequence length="256" mass="26667">MSGENKRDAARRRIAEKRAAEAAARAAAERRRRTVIGGVVAAAVLVVALVVVVVVQTQRTSTAADAGAPAGTVADSTAFPVGDAGAPVTVTVYEDFQCPVCRSFEEANGDTLDQLVADGDIVLQYRPVAILDRFSTTDYSTRALNAAAVVADEAGIDAFEQFHDLLFADQPAENGPGLSDDQLIDYAARAGATGEAVEQGITELRFEDWTAQVTEAFSQAGMTGTPTVLVDGEPLDNGTQLTPQGITAAVEAAAQP</sequence>
<dbReference type="Proteomes" id="UP000321490">
    <property type="component" value="Unassembled WGS sequence"/>
</dbReference>
<evidence type="ECO:0000256" key="6">
    <source>
        <dbReference type="SAM" id="Phobius"/>
    </source>
</evidence>
<organism evidence="8 9">
    <name type="scientific">Modestobacter roseus</name>
    <dbReference type="NCBI Taxonomy" id="1181884"/>
    <lineage>
        <taxon>Bacteria</taxon>
        <taxon>Bacillati</taxon>
        <taxon>Actinomycetota</taxon>
        <taxon>Actinomycetes</taxon>
        <taxon>Geodermatophilales</taxon>
        <taxon>Geodermatophilaceae</taxon>
        <taxon>Modestobacter</taxon>
    </lineage>
</organism>
<keyword evidence="9" id="KW-1185">Reference proteome</keyword>
<evidence type="ECO:0000256" key="5">
    <source>
        <dbReference type="ARBA" id="ARBA00023284"/>
    </source>
</evidence>
<dbReference type="Pfam" id="PF13462">
    <property type="entry name" value="Thioredoxin_4"/>
    <property type="match status" value="1"/>
</dbReference>